<name>A0A1X7LQ81_9BURK</name>
<dbReference type="SUPFAM" id="SSF55347">
    <property type="entry name" value="Glyceraldehyde-3-phosphate dehydrogenase-like, C-terminal domain"/>
    <property type="match status" value="1"/>
</dbReference>
<dbReference type="EMBL" id="FXAT01000008">
    <property type="protein sequence ID" value="SMG56041.1"/>
    <property type="molecule type" value="Genomic_DNA"/>
</dbReference>
<evidence type="ECO:0000259" key="2">
    <source>
        <dbReference type="Pfam" id="PF22725"/>
    </source>
</evidence>
<sequence length="344" mass="36898">MSDLKIGLIGAGAIGRAHLAGAAGAEGVEIVGIADPNPAAQALAAEFSIPWFSGHRALLDKTRPDGAIVATPNALHVPISMELIAAGIAVLVEKPITDSVDDGLRLAQAAAQARVPLLVGHHRRHNPIIRAARSLVQDGQLGRLVCATVLATFLKPDAYFDETWRRTKAAGPVLINLIHEIDLLRFVCGEIACIQAVTSNSIRGFEVEDTAVTLVRFESGAVGTISLSDTVASPWSWDTASGENAAFPRNDVESHFLCGTDASVALPTLRMWRYPSERGWFHPLRDEMVRFETVNPYVEQMRHFGAVMRGEEPPVCDGFDATKTLRITAAVRQAAQLGSAVVFG</sequence>
<dbReference type="Gene3D" id="3.40.50.720">
    <property type="entry name" value="NAD(P)-binding Rossmann-like Domain"/>
    <property type="match status" value="1"/>
</dbReference>
<dbReference type="OrthoDB" id="8565814at2"/>
<dbReference type="InterPro" id="IPR051450">
    <property type="entry name" value="Gfo/Idh/MocA_Oxidoreductases"/>
</dbReference>
<dbReference type="PANTHER" id="PTHR43377:SF8">
    <property type="entry name" value="BLR3664 PROTEIN"/>
    <property type="match status" value="1"/>
</dbReference>
<evidence type="ECO:0000313" key="3">
    <source>
        <dbReference type="EMBL" id="SMG56041.1"/>
    </source>
</evidence>
<gene>
    <name evidence="3" type="ORF">SAMN06265784_10813</name>
</gene>
<protein>
    <submittedName>
        <fullName evidence="3">Predicted dehydrogenase</fullName>
    </submittedName>
</protein>
<feature type="domain" description="GFO/IDH/MocA-like oxidoreductase" evidence="2">
    <location>
        <begin position="129"/>
        <end position="234"/>
    </location>
</feature>
<dbReference type="InterPro" id="IPR000683">
    <property type="entry name" value="Gfo/Idh/MocA-like_OxRdtase_N"/>
</dbReference>
<dbReference type="Gene3D" id="3.30.360.10">
    <property type="entry name" value="Dihydrodipicolinate Reductase, domain 2"/>
    <property type="match status" value="1"/>
</dbReference>
<dbReference type="InterPro" id="IPR055170">
    <property type="entry name" value="GFO_IDH_MocA-like_dom"/>
</dbReference>
<dbReference type="Proteomes" id="UP000193228">
    <property type="component" value="Unassembled WGS sequence"/>
</dbReference>
<proteinExistence type="predicted"/>
<keyword evidence="4" id="KW-1185">Reference proteome</keyword>
<dbReference type="RefSeq" id="WP_085487183.1">
    <property type="nucleotide sequence ID" value="NZ_FXAT01000008.1"/>
</dbReference>
<organism evidence="3 4">
    <name type="scientific">Paraburkholderia susongensis</name>
    <dbReference type="NCBI Taxonomy" id="1515439"/>
    <lineage>
        <taxon>Bacteria</taxon>
        <taxon>Pseudomonadati</taxon>
        <taxon>Pseudomonadota</taxon>
        <taxon>Betaproteobacteria</taxon>
        <taxon>Burkholderiales</taxon>
        <taxon>Burkholderiaceae</taxon>
        <taxon>Paraburkholderia</taxon>
    </lineage>
</organism>
<dbReference type="Pfam" id="PF22725">
    <property type="entry name" value="GFO_IDH_MocA_C3"/>
    <property type="match status" value="1"/>
</dbReference>
<dbReference type="STRING" id="1515439.SAMN06265784_10813"/>
<feature type="domain" description="Gfo/Idh/MocA-like oxidoreductase N-terminal" evidence="1">
    <location>
        <begin position="4"/>
        <end position="121"/>
    </location>
</feature>
<dbReference type="GO" id="GO:0000166">
    <property type="term" value="F:nucleotide binding"/>
    <property type="evidence" value="ECO:0007669"/>
    <property type="project" value="InterPro"/>
</dbReference>
<evidence type="ECO:0000313" key="4">
    <source>
        <dbReference type="Proteomes" id="UP000193228"/>
    </source>
</evidence>
<dbReference type="InterPro" id="IPR036291">
    <property type="entry name" value="NAD(P)-bd_dom_sf"/>
</dbReference>
<dbReference type="Pfam" id="PF01408">
    <property type="entry name" value="GFO_IDH_MocA"/>
    <property type="match status" value="1"/>
</dbReference>
<evidence type="ECO:0000259" key="1">
    <source>
        <dbReference type="Pfam" id="PF01408"/>
    </source>
</evidence>
<dbReference type="SUPFAM" id="SSF51735">
    <property type="entry name" value="NAD(P)-binding Rossmann-fold domains"/>
    <property type="match status" value="1"/>
</dbReference>
<dbReference type="PANTHER" id="PTHR43377">
    <property type="entry name" value="BILIVERDIN REDUCTASE A"/>
    <property type="match status" value="1"/>
</dbReference>
<reference evidence="4" key="1">
    <citation type="submission" date="2017-04" db="EMBL/GenBank/DDBJ databases">
        <authorList>
            <person name="Varghese N."/>
            <person name="Submissions S."/>
        </authorList>
    </citation>
    <scope>NUCLEOTIDE SEQUENCE [LARGE SCALE GENOMIC DNA]</scope>
    <source>
        <strain evidence="4">LMG 29540</strain>
    </source>
</reference>
<accession>A0A1X7LQ81</accession>
<dbReference type="AlphaFoldDB" id="A0A1X7LQ81"/>